<evidence type="ECO:0000313" key="4">
    <source>
        <dbReference type="RefSeq" id="XP_055882269.1"/>
    </source>
</evidence>
<dbReference type="InterPro" id="IPR002035">
    <property type="entry name" value="VWF_A"/>
</dbReference>
<reference evidence="4" key="1">
    <citation type="submission" date="2025-08" db="UniProtKB">
        <authorList>
            <consortium name="RefSeq"/>
        </authorList>
    </citation>
    <scope>IDENTIFICATION</scope>
</reference>
<keyword evidence="3" id="KW-1185">Reference proteome</keyword>
<dbReference type="SMART" id="SM00327">
    <property type="entry name" value="VWA"/>
    <property type="match status" value="1"/>
</dbReference>
<dbReference type="SUPFAM" id="SSF53300">
    <property type="entry name" value="vWA-like"/>
    <property type="match status" value="1"/>
</dbReference>
<sequence>MARSNFSPVHLMCEILILLSLCSIRASFSIESKNACPPMKLDLVIIVDTSTSLTENNFTLVLDFIEKILRLLPLGPDNVRVALVRSSMKASIVSYLNDRMNQEEKIKDVFKIELGYEVTYTSEALGLTSHYVLREVKGDRPDVQDMIILITDGKLSFSFSTKREAEKLKRKTSLKILTILITESIDVSRLIYLASGQDMLLKMDSFTELNRHLDQLKPVVCSGGTQGLASHAPMLESTVIISSTSTTPDDTKLTLKMSSSFTDGTAPPLTAVTDRQDPTALLSSTTTDKTLTPFRSNLVTKLPPSISDTKPQYPSLSDIVKSTSSVILNTLAFLSTSILNEVQQPATSHSETVKLPSTLYIDAKTLTPKSNSDAVKSPSTLKTDTITLTPKSNSDVVKSPSTLITDTITLTPKSNSDAVKSPSTLITDTITRTSKSNSDAVKWPSTVITDTVTLTPKSTSDAVKWPSTVTTDTVTLTPKSTSDAVKWPSTVITNTVTLTSKSNSDAVKWPSTVITDTVTLTPKSNSDEVKWPSTVNTDTVTLTPKSNSDEVKWPSTVITDTVTLTPKSNSDEVKWPSTVNTDTVTLTPKSNSDEVKWPSTVNTDTVTLTPKSNSDEVKWPSTVITDTVTLTPKSNSDEVKSPSTLITDTKTLTPKSNSDAVKLILPCAPITIDSLSPSSTEGNSESVIALNYQDSKIALTINVKHSKLAVNINIG</sequence>
<feature type="signal peptide" evidence="1">
    <location>
        <begin position="1"/>
        <end position="27"/>
    </location>
</feature>
<dbReference type="PROSITE" id="PS50234">
    <property type="entry name" value="VWFA"/>
    <property type="match status" value="1"/>
</dbReference>
<evidence type="ECO:0000256" key="1">
    <source>
        <dbReference type="SAM" id="SignalP"/>
    </source>
</evidence>
<name>A0A9W3A516_BIOGL</name>
<evidence type="ECO:0000313" key="3">
    <source>
        <dbReference type="Proteomes" id="UP001165740"/>
    </source>
</evidence>
<dbReference type="OrthoDB" id="6162049at2759"/>
<organism evidence="3 4">
    <name type="scientific">Biomphalaria glabrata</name>
    <name type="common">Bloodfluke planorb</name>
    <name type="synonym">Freshwater snail</name>
    <dbReference type="NCBI Taxonomy" id="6526"/>
    <lineage>
        <taxon>Eukaryota</taxon>
        <taxon>Metazoa</taxon>
        <taxon>Spiralia</taxon>
        <taxon>Lophotrochozoa</taxon>
        <taxon>Mollusca</taxon>
        <taxon>Gastropoda</taxon>
        <taxon>Heterobranchia</taxon>
        <taxon>Euthyneura</taxon>
        <taxon>Panpulmonata</taxon>
        <taxon>Hygrophila</taxon>
        <taxon>Lymnaeoidea</taxon>
        <taxon>Planorbidae</taxon>
        <taxon>Biomphalaria</taxon>
    </lineage>
</organism>
<dbReference type="RefSeq" id="XP_055882269.1">
    <property type="nucleotide sequence ID" value="XM_056026294.1"/>
</dbReference>
<feature type="chain" id="PRO_5040989837" evidence="1">
    <location>
        <begin position="28"/>
        <end position="715"/>
    </location>
</feature>
<feature type="domain" description="VWFA" evidence="2">
    <location>
        <begin position="42"/>
        <end position="216"/>
    </location>
</feature>
<proteinExistence type="predicted"/>
<dbReference type="Gene3D" id="3.40.50.410">
    <property type="entry name" value="von Willebrand factor, type A domain"/>
    <property type="match status" value="1"/>
</dbReference>
<gene>
    <name evidence="4" type="primary">LOC106058716</name>
</gene>
<dbReference type="PANTHER" id="PTHR24020">
    <property type="entry name" value="COLLAGEN ALPHA"/>
    <property type="match status" value="1"/>
</dbReference>
<dbReference type="Pfam" id="PF00092">
    <property type="entry name" value="VWA"/>
    <property type="match status" value="1"/>
</dbReference>
<protein>
    <submittedName>
        <fullName evidence="4">Uncharacterized protein LOC106058716</fullName>
    </submittedName>
</protein>
<accession>A0A9W3A516</accession>
<evidence type="ECO:0000259" key="2">
    <source>
        <dbReference type="PROSITE" id="PS50234"/>
    </source>
</evidence>
<dbReference type="CDD" id="cd01450">
    <property type="entry name" value="vWFA_subfamily_ECM"/>
    <property type="match status" value="1"/>
</dbReference>
<dbReference type="Proteomes" id="UP001165740">
    <property type="component" value="Chromosome 4"/>
</dbReference>
<dbReference type="AlphaFoldDB" id="A0A9W3A516"/>
<keyword evidence="1" id="KW-0732">Signal</keyword>
<dbReference type="GeneID" id="106058716"/>
<dbReference type="InterPro" id="IPR036465">
    <property type="entry name" value="vWFA_dom_sf"/>
</dbReference>
<dbReference type="InterPro" id="IPR050525">
    <property type="entry name" value="ECM_Assembly_Org"/>
</dbReference>